<comment type="caution">
    <text evidence="3">The sequence shown here is derived from an EMBL/GenBank/DDBJ whole genome shotgun (WGS) entry which is preliminary data.</text>
</comment>
<evidence type="ECO:0000256" key="1">
    <source>
        <dbReference type="ARBA" id="ARBA00023002"/>
    </source>
</evidence>
<dbReference type="OrthoDB" id="8671611at2"/>
<evidence type="ECO:0000259" key="2">
    <source>
        <dbReference type="Pfam" id="PF07992"/>
    </source>
</evidence>
<reference evidence="3 4" key="1">
    <citation type="submission" date="2019-03" db="EMBL/GenBank/DDBJ databases">
        <title>Genomic Encyclopedia of Type Strains, Phase IV (KMG-IV): sequencing the most valuable type-strain genomes for metagenomic binning, comparative biology and taxonomic classification.</title>
        <authorList>
            <person name="Goeker M."/>
        </authorList>
    </citation>
    <scope>NUCLEOTIDE SEQUENCE [LARGE SCALE GENOMIC DNA]</scope>
    <source>
        <strain evidence="3 4">DSM 100048</strain>
    </source>
</reference>
<dbReference type="GO" id="GO:0004497">
    <property type="term" value="F:monooxygenase activity"/>
    <property type="evidence" value="ECO:0007669"/>
    <property type="project" value="TreeGrafter"/>
</dbReference>
<dbReference type="Proteomes" id="UP000294692">
    <property type="component" value="Unassembled WGS sequence"/>
</dbReference>
<dbReference type="InterPro" id="IPR023753">
    <property type="entry name" value="FAD/NAD-binding_dom"/>
</dbReference>
<dbReference type="EMBL" id="SMBX01000001">
    <property type="protein sequence ID" value="TCV02999.1"/>
    <property type="molecule type" value="Genomic_DNA"/>
</dbReference>
<name>A0A4R3VH07_9BURK</name>
<protein>
    <submittedName>
        <fullName evidence="3">Cation diffusion facilitator CzcD-associated flavoprotein CzcO</fullName>
    </submittedName>
</protein>
<dbReference type="InterPro" id="IPR050982">
    <property type="entry name" value="Auxin_biosynth/cation_transpt"/>
</dbReference>
<dbReference type="PRINTS" id="PR00411">
    <property type="entry name" value="PNDRDTASEI"/>
</dbReference>
<sequence>MPHPSADPIGLPELESRLDHDLACLNWPAKPWVPRRHHDGQAIEDVVIIGAGQAGLALAFGLAQQGIHALLLDRSAPGFEGPWATTARMETLRSPKELTGPAMGIANLTFRAWYEAQHGPDGWALLDKISRLEWIDYLRWYRKVTRPRIRNHACVTDIIPHADRVELTVAPATGAPAGAEGHDERVVARRVILATGRDGLGGPAIPSFMQGVDRRWWAHSSDEFDYTQLKGKHVGVIGAGASAMDSAATAIELGAASVDLLIRRQDIPRINKAKGAGVLGLTHAHVDLPDDWKWRIRHYINTLQVPPPQGSTLRVSRHANAYFHTGCAVISVQPTGQKQAPLQVRTSLGDFPLDFLVVATGFLPDWSQRPEFATFAPHVRLWAERFQPGEQETDTELENSPDLDDAFGFQERTPGCCPGLSRIHAFCYPASLSFGTISGDIPAISDGARLLSTRLASLLYREDLDDHWAALQQYAEPELDGSEWTPADSAQRLRTLQSRISSS</sequence>
<evidence type="ECO:0000313" key="4">
    <source>
        <dbReference type="Proteomes" id="UP000294692"/>
    </source>
</evidence>
<dbReference type="PANTHER" id="PTHR43539">
    <property type="entry name" value="FLAVIN-BINDING MONOOXYGENASE-LIKE PROTEIN (AFU_ORTHOLOGUE AFUA_4G09220)"/>
    <property type="match status" value="1"/>
</dbReference>
<accession>A0A4R3VH07</accession>
<gene>
    <name evidence="3" type="ORF">EV686_101461</name>
</gene>
<keyword evidence="1" id="KW-0560">Oxidoreductase</keyword>
<proteinExistence type="predicted"/>
<dbReference type="GO" id="GO:0050660">
    <property type="term" value="F:flavin adenine dinucleotide binding"/>
    <property type="evidence" value="ECO:0007669"/>
    <property type="project" value="TreeGrafter"/>
</dbReference>
<dbReference type="SUPFAM" id="SSF51905">
    <property type="entry name" value="FAD/NAD(P)-binding domain"/>
    <property type="match status" value="1"/>
</dbReference>
<organism evidence="3 4">
    <name type="scientific">Paracandidimonas soli</name>
    <dbReference type="NCBI Taxonomy" id="1917182"/>
    <lineage>
        <taxon>Bacteria</taxon>
        <taxon>Pseudomonadati</taxon>
        <taxon>Pseudomonadota</taxon>
        <taxon>Betaproteobacteria</taxon>
        <taxon>Burkholderiales</taxon>
        <taxon>Alcaligenaceae</taxon>
        <taxon>Paracandidimonas</taxon>
    </lineage>
</organism>
<keyword evidence="4" id="KW-1185">Reference proteome</keyword>
<dbReference type="PANTHER" id="PTHR43539:SF91">
    <property type="entry name" value="FAD-DEPENDENT URATE HYDROXYLASE"/>
    <property type="match status" value="1"/>
</dbReference>
<dbReference type="Pfam" id="PF07992">
    <property type="entry name" value="Pyr_redox_2"/>
    <property type="match status" value="1"/>
</dbReference>
<feature type="domain" description="FAD/NAD(P)-binding" evidence="2">
    <location>
        <begin position="45"/>
        <end position="267"/>
    </location>
</feature>
<dbReference type="RefSeq" id="WP_132473017.1">
    <property type="nucleotide sequence ID" value="NZ_JBHRVM010000001.1"/>
</dbReference>
<dbReference type="Gene3D" id="3.50.50.60">
    <property type="entry name" value="FAD/NAD(P)-binding domain"/>
    <property type="match status" value="1"/>
</dbReference>
<evidence type="ECO:0000313" key="3">
    <source>
        <dbReference type="EMBL" id="TCV02999.1"/>
    </source>
</evidence>
<dbReference type="PRINTS" id="PR00368">
    <property type="entry name" value="FADPNR"/>
</dbReference>
<dbReference type="InterPro" id="IPR036188">
    <property type="entry name" value="FAD/NAD-bd_sf"/>
</dbReference>
<dbReference type="AlphaFoldDB" id="A0A4R3VH07"/>